<dbReference type="PANTHER" id="PTHR42770">
    <property type="entry name" value="AMINO ACID TRANSPORTER-RELATED"/>
    <property type="match status" value="1"/>
</dbReference>
<dbReference type="PIRSF" id="PIRSF006060">
    <property type="entry name" value="AA_transporter"/>
    <property type="match status" value="1"/>
</dbReference>
<feature type="transmembrane region" description="Helical" evidence="7">
    <location>
        <begin position="156"/>
        <end position="178"/>
    </location>
</feature>
<keyword evidence="3" id="KW-1003">Cell membrane</keyword>
<name>A0A0R1XM01_9LACO</name>
<dbReference type="STRING" id="1423782.FD32_GL000615"/>
<evidence type="ECO:0000256" key="4">
    <source>
        <dbReference type="ARBA" id="ARBA00022692"/>
    </source>
</evidence>
<dbReference type="GO" id="GO:0005886">
    <property type="term" value="C:plasma membrane"/>
    <property type="evidence" value="ECO:0007669"/>
    <property type="project" value="UniProtKB-SubCell"/>
</dbReference>
<feature type="transmembrane region" description="Helical" evidence="7">
    <location>
        <begin position="466"/>
        <end position="489"/>
    </location>
</feature>
<dbReference type="AlphaFoldDB" id="A0A0R1XM01"/>
<dbReference type="PANTHER" id="PTHR42770:SF15">
    <property type="entry name" value="GLUTAMATE_GAMMA-AMINOBUTYRATE ANTIPORTER-RELATED"/>
    <property type="match status" value="1"/>
</dbReference>
<organism evidence="8 9">
    <name type="scientific">Limosilactobacillus panis DSM 6035</name>
    <dbReference type="NCBI Taxonomy" id="1423782"/>
    <lineage>
        <taxon>Bacteria</taxon>
        <taxon>Bacillati</taxon>
        <taxon>Bacillota</taxon>
        <taxon>Bacilli</taxon>
        <taxon>Lactobacillales</taxon>
        <taxon>Lactobacillaceae</taxon>
        <taxon>Limosilactobacillus</taxon>
    </lineage>
</organism>
<dbReference type="InterPro" id="IPR050367">
    <property type="entry name" value="APC_superfamily"/>
</dbReference>
<feature type="transmembrane region" description="Helical" evidence="7">
    <location>
        <begin position="495"/>
        <end position="517"/>
    </location>
</feature>
<keyword evidence="4 7" id="KW-0812">Transmembrane</keyword>
<feature type="transmembrane region" description="Helical" evidence="7">
    <location>
        <begin position="33"/>
        <end position="52"/>
    </location>
</feature>
<evidence type="ECO:0000256" key="5">
    <source>
        <dbReference type="ARBA" id="ARBA00022989"/>
    </source>
</evidence>
<feature type="transmembrane region" description="Helical" evidence="7">
    <location>
        <begin position="342"/>
        <end position="362"/>
    </location>
</feature>
<dbReference type="Proteomes" id="UP000051412">
    <property type="component" value="Unassembled WGS sequence"/>
</dbReference>
<evidence type="ECO:0000256" key="7">
    <source>
        <dbReference type="SAM" id="Phobius"/>
    </source>
</evidence>
<sequence length="522" mass="57530">MLNKLLTISLISYILKLPDIYTKRRVILNKNTVGKISLMSLVLMIFSSIYGFSNAQNAYFQMGYASIIWYVLTAILFFAPSSFMFAEYGASFKDAHGGIYSWLRGSIGEKPAFIGSFIWLAAWVVWLVSSTQFFLVSVSTMISGTDKTQTWHLFGLGANETLGILEIIFLFVVTLIASRGINVISRIASICGAFTIGIAVLFVALSLIIWVMQGGQLAEPLTTTAMVKSPNSSFVSPIAVISFIVYALFAYGGMETTAGLIDSVKKPEKTFPRAVIIATIMMTVIYIITVFVCGVTANWHHLLGKSSVNLANVEYVLIENMGAVFGAKLGLSHAGALLLGKIFAQFTAFTDVFGGLGAAFVMTYSPIKSFIEGCDPRLLPRRLTKLNNVQMPANAMWFQAILVSAIILFISFGGDTAGKFYTVLTDMMNVSSSAPYLFLIGAFPFFKMKKDLDRPFIFYKSMTTTWIVSVIVWLVVAVGILFTCIEPMLEHDYSTAFWTAFGPVFFGLLAWVFYSLAEKRVL</sequence>
<feature type="transmembrane region" description="Helical" evidence="7">
    <location>
        <begin position="420"/>
        <end position="446"/>
    </location>
</feature>
<feature type="transmembrane region" description="Helical" evidence="7">
    <location>
        <begin position="190"/>
        <end position="212"/>
    </location>
</feature>
<evidence type="ECO:0000256" key="6">
    <source>
        <dbReference type="ARBA" id="ARBA00023136"/>
    </source>
</evidence>
<keyword evidence="2" id="KW-0813">Transport</keyword>
<proteinExistence type="predicted"/>
<dbReference type="Pfam" id="PF13520">
    <property type="entry name" value="AA_permease_2"/>
    <property type="match status" value="1"/>
</dbReference>
<dbReference type="Gene3D" id="1.20.1740.10">
    <property type="entry name" value="Amino acid/polyamine transporter I"/>
    <property type="match status" value="1"/>
</dbReference>
<feature type="transmembrane region" description="Helical" evidence="7">
    <location>
        <begin position="112"/>
        <end position="136"/>
    </location>
</feature>
<feature type="transmembrane region" description="Helical" evidence="7">
    <location>
        <begin position="395"/>
        <end position="414"/>
    </location>
</feature>
<accession>A0A0R1XM01</accession>
<keyword evidence="9" id="KW-1185">Reference proteome</keyword>
<feature type="transmembrane region" description="Helical" evidence="7">
    <location>
        <begin position="274"/>
        <end position="297"/>
    </location>
</feature>
<keyword evidence="6 7" id="KW-0472">Membrane</keyword>
<keyword evidence="5 7" id="KW-1133">Transmembrane helix</keyword>
<dbReference type="GO" id="GO:0022857">
    <property type="term" value="F:transmembrane transporter activity"/>
    <property type="evidence" value="ECO:0007669"/>
    <property type="project" value="InterPro"/>
</dbReference>
<evidence type="ECO:0000256" key="3">
    <source>
        <dbReference type="ARBA" id="ARBA00022475"/>
    </source>
</evidence>
<gene>
    <name evidence="8" type="ORF">FD32_GL000615</name>
</gene>
<comment type="caution">
    <text evidence="8">The sequence shown here is derived from an EMBL/GenBank/DDBJ whole genome shotgun (WGS) entry which is preliminary data.</text>
</comment>
<comment type="subcellular location">
    <subcellularLocation>
        <location evidence="1">Cell membrane</location>
        <topology evidence="1">Multi-pass membrane protein</topology>
    </subcellularLocation>
</comment>
<dbReference type="NCBIfam" id="NF011775">
    <property type="entry name" value="PRK15238.1"/>
    <property type="match status" value="1"/>
</dbReference>
<evidence type="ECO:0000313" key="9">
    <source>
        <dbReference type="Proteomes" id="UP000051412"/>
    </source>
</evidence>
<feature type="transmembrane region" description="Helical" evidence="7">
    <location>
        <begin position="58"/>
        <end position="79"/>
    </location>
</feature>
<evidence type="ECO:0000256" key="2">
    <source>
        <dbReference type="ARBA" id="ARBA00022448"/>
    </source>
</evidence>
<dbReference type="PATRIC" id="fig|1423782.4.peg.636"/>
<reference evidence="8 9" key="1">
    <citation type="journal article" date="2015" name="Genome Announc.">
        <title>Expanding the biotechnology potential of lactobacilli through comparative genomics of 213 strains and associated genera.</title>
        <authorList>
            <person name="Sun Z."/>
            <person name="Harris H.M."/>
            <person name="McCann A."/>
            <person name="Guo C."/>
            <person name="Argimon S."/>
            <person name="Zhang W."/>
            <person name="Yang X."/>
            <person name="Jeffery I.B."/>
            <person name="Cooney J.C."/>
            <person name="Kagawa T.F."/>
            <person name="Liu W."/>
            <person name="Song Y."/>
            <person name="Salvetti E."/>
            <person name="Wrobel A."/>
            <person name="Rasinkangas P."/>
            <person name="Parkhill J."/>
            <person name="Rea M.C."/>
            <person name="O'Sullivan O."/>
            <person name="Ritari J."/>
            <person name="Douillard F.P."/>
            <person name="Paul Ross R."/>
            <person name="Yang R."/>
            <person name="Briner A.E."/>
            <person name="Felis G.E."/>
            <person name="de Vos W.M."/>
            <person name="Barrangou R."/>
            <person name="Klaenhammer T.R."/>
            <person name="Caufield P.W."/>
            <person name="Cui Y."/>
            <person name="Zhang H."/>
            <person name="O'Toole P.W."/>
        </authorList>
    </citation>
    <scope>NUCLEOTIDE SEQUENCE [LARGE SCALE GENOMIC DNA]</scope>
    <source>
        <strain evidence="8 9">DSM 6035</strain>
    </source>
</reference>
<feature type="transmembrane region" description="Helical" evidence="7">
    <location>
        <begin position="232"/>
        <end position="253"/>
    </location>
</feature>
<protein>
    <submittedName>
        <fullName evidence="8">Inner membrane transporter YjeM</fullName>
    </submittedName>
</protein>
<evidence type="ECO:0000313" key="8">
    <source>
        <dbReference type="EMBL" id="KRM31198.1"/>
    </source>
</evidence>
<dbReference type="EMBL" id="AZGM01000001">
    <property type="protein sequence ID" value="KRM31198.1"/>
    <property type="molecule type" value="Genomic_DNA"/>
</dbReference>
<evidence type="ECO:0000256" key="1">
    <source>
        <dbReference type="ARBA" id="ARBA00004651"/>
    </source>
</evidence>
<dbReference type="InterPro" id="IPR002293">
    <property type="entry name" value="AA/rel_permease1"/>
</dbReference>